<evidence type="ECO:0000259" key="16">
    <source>
        <dbReference type="PROSITE" id="PS51747"/>
    </source>
</evidence>
<dbReference type="PANTHER" id="PTHR38011:SF7">
    <property type="entry name" value="2,5-DIAMINO-6-RIBOSYLAMINO-4(3H)-PYRIMIDINONE 5'-PHOSPHATE REDUCTASE"/>
    <property type="match status" value="1"/>
</dbReference>
<dbReference type="InterPro" id="IPR016192">
    <property type="entry name" value="APOBEC/CMP_deaminase_Zn-bd"/>
</dbReference>
<keyword evidence="10 12" id="KW-0560">Oxidoreductase</keyword>
<evidence type="ECO:0000256" key="3">
    <source>
        <dbReference type="ARBA" id="ARBA00004910"/>
    </source>
</evidence>
<keyword evidence="12 17" id="KW-0378">Hydrolase</keyword>
<comment type="pathway">
    <text evidence="2 12">Cofactor biosynthesis; riboflavin biosynthesis; 5-amino-6-(D-ribitylamino)uracil from GTP: step 2/4.</text>
</comment>
<dbReference type="InterPro" id="IPR002125">
    <property type="entry name" value="CMP_dCMP_dom"/>
</dbReference>
<feature type="binding site" evidence="15">
    <location>
        <position position="82"/>
    </location>
    <ligand>
        <name>Zn(2+)</name>
        <dbReference type="ChEBI" id="CHEBI:29105"/>
        <note>catalytic</note>
    </ligand>
</feature>
<feature type="active site" description="Proton donor" evidence="13">
    <location>
        <position position="47"/>
    </location>
</feature>
<dbReference type="SUPFAM" id="SSF53927">
    <property type="entry name" value="Cytidine deaminase-like"/>
    <property type="match status" value="1"/>
</dbReference>
<dbReference type="InterPro" id="IPR004794">
    <property type="entry name" value="Eubact_RibD"/>
</dbReference>
<accession>A0A931IVL6</accession>
<evidence type="ECO:0000256" key="11">
    <source>
        <dbReference type="ARBA" id="ARBA00023268"/>
    </source>
</evidence>
<reference evidence="17" key="1">
    <citation type="submission" date="2020-12" db="EMBL/GenBank/DDBJ databases">
        <title>The genome sequence of Inhella sp. 4Y17.</title>
        <authorList>
            <person name="Liu Y."/>
        </authorList>
    </citation>
    <scope>NUCLEOTIDE SEQUENCE</scope>
    <source>
        <strain evidence="17">4Y10</strain>
    </source>
</reference>
<sequence>MQAALQLAHHAIGLSDPNPRVGCVIVDSAGRLLGQGHTQAAGGPHAEVMALQDAEARGEDVRAATAYVTLEPCAHHGRTPPCCDALVRAGLQRVVVALEDPNPLVAGQGLARLRAAGIDVEVGPCAAEAAELNIGFLTRMRTGRPFVRLKWAASLDGRTAHPDGHSQWITGPAAREDTQRWRRRASALLTGIGTARADNPRLNVRLPIAKQPLRVLLDARLDLSPDANLLHAPGALRVFHGLEADAQRAQSLRDAGAQLESMALDAQGRLPVMPVLAQLGALGMNEVHVEAGARLNGSFFEANAIDEVLLYVAPRILGAGLPCLETLRPSPLDDAGRWHWMDVHPVGDDLRLRLRPRR</sequence>
<evidence type="ECO:0000256" key="5">
    <source>
        <dbReference type="ARBA" id="ARBA00007417"/>
    </source>
</evidence>
<dbReference type="Proteomes" id="UP000620139">
    <property type="component" value="Unassembled WGS sequence"/>
</dbReference>
<dbReference type="InterPro" id="IPR016193">
    <property type="entry name" value="Cytidine_deaminase-like"/>
</dbReference>
<evidence type="ECO:0000256" key="2">
    <source>
        <dbReference type="ARBA" id="ARBA00004882"/>
    </source>
</evidence>
<comment type="function">
    <text evidence="1 12">Converts 2,5-diamino-6-(ribosylamino)-4(3h)-pyrimidinone 5'-phosphate into 5-amino-6-(ribosylamino)-2,4(1h,3h)-pyrimidinedione 5'-phosphate.</text>
</comment>
<dbReference type="NCBIfam" id="TIGR00227">
    <property type="entry name" value="ribD_Cterm"/>
    <property type="match status" value="1"/>
</dbReference>
<feature type="binding site" evidence="14">
    <location>
        <position position="205"/>
    </location>
    <ligand>
        <name>substrate</name>
    </ligand>
</feature>
<dbReference type="PANTHER" id="PTHR38011">
    <property type="entry name" value="DIHYDROFOLATE REDUCTASE FAMILY PROTEIN (AFU_ORTHOLOGUE AFUA_8G06820)"/>
    <property type="match status" value="1"/>
</dbReference>
<feature type="binding site" evidence="14">
    <location>
        <position position="166"/>
    </location>
    <ligand>
        <name>substrate</name>
    </ligand>
</feature>
<dbReference type="SUPFAM" id="SSF53597">
    <property type="entry name" value="Dihydrofolate reductase-like"/>
    <property type="match status" value="1"/>
</dbReference>
<dbReference type="InterPro" id="IPR011549">
    <property type="entry name" value="RibD_C"/>
</dbReference>
<keyword evidence="7 12" id="KW-0479">Metal-binding</keyword>
<dbReference type="CDD" id="cd01284">
    <property type="entry name" value="Riboflavin_deaminase-reductase"/>
    <property type="match status" value="1"/>
</dbReference>
<comment type="caution">
    <text evidence="17">The sequence shown here is derived from an EMBL/GenBank/DDBJ whole genome shotgun (WGS) entry which is preliminary data.</text>
</comment>
<dbReference type="GO" id="GO:0008703">
    <property type="term" value="F:5-amino-6-(5-phosphoribosylamino)uracil reductase activity"/>
    <property type="evidence" value="ECO:0007669"/>
    <property type="project" value="UniProtKB-EC"/>
</dbReference>
<dbReference type="InterPro" id="IPR002734">
    <property type="entry name" value="RibDG_C"/>
</dbReference>
<evidence type="ECO:0000256" key="8">
    <source>
        <dbReference type="ARBA" id="ARBA00022833"/>
    </source>
</evidence>
<evidence type="ECO:0000256" key="13">
    <source>
        <dbReference type="PIRSR" id="PIRSR006769-1"/>
    </source>
</evidence>
<dbReference type="PROSITE" id="PS00903">
    <property type="entry name" value="CYT_DCMP_DEAMINASES_1"/>
    <property type="match status" value="1"/>
</dbReference>
<evidence type="ECO:0000256" key="12">
    <source>
        <dbReference type="PIRNR" id="PIRNR006769"/>
    </source>
</evidence>
<feature type="binding site" evidence="14">
    <location>
        <begin position="292"/>
        <end position="298"/>
    </location>
    <ligand>
        <name>NADP(+)</name>
        <dbReference type="ChEBI" id="CHEBI:58349"/>
    </ligand>
</feature>
<dbReference type="EC" id="3.5.4.26" evidence="12"/>
<organism evidence="17 18">
    <name type="scientific">Inhella gelatinilytica</name>
    <dbReference type="NCBI Taxonomy" id="2795030"/>
    <lineage>
        <taxon>Bacteria</taxon>
        <taxon>Pseudomonadati</taxon>
        <taxon>Pseudomonadota</taxon>
        <taxon>Betaproteobacteria</taxon>
        <taxon>Burkholderiales</taxon>
        <taxon>Sphaerotilaceae</taxon>
        <taxon>Inhella</taxon>
    </lineage>
</organism>
<keyword evidence="9 12" id="KW-0521">NADP</keyword>
<dbReference type="GO" id="GO:0008835">
    <property type="term" value="F:diaminohydroxyphosphoribosylaminopyrimidine deaminase activity"/>
    <property type="evidence" value="ECO:0007669"/>
    <property type="project" value="UniProtKB-EC"/>
</dbReference>
<evidence type="ECO:0000313" key="18">
    <source>
        <dbReference type="Proteomes" id="UP000620139"/>
    </source>
</evidence>
<comment type="similarity">
    <text evidence="4 12">In the N-terminal section; belongs to the cytidine and deoxycytidylate deaminase family.</text>
</comment>
<feature type="domain" description="CMP/dCMP-type deaminase" evidence="16">
    <location>
        <begin position="1"/>
        <end position="121"/>
    </location>
</feature>
<evidence type="ECO:0000256" key="7">
    <source>
        <dbReference type="ARBA" id="ARBA00022723"/>
    </source>
</evidence>
<dbReference type="NCBIfam" id="TIGR00326">
    <property type="entry name" value="eubact_ribD"/>
    <property type="match status" value="1"/>
</dbReference>
<evidence type="ECO:0000256" key="14">
    <source>
        <dbReference type="PIRSR" id="PIRSR006769-2"/>
    </source>
</evidence>
<dbReference type="GO" id="GO:0050661">
    <property type="term" value="F:NADP binding"/>
    <property type="evidence" value="ECO:0007669"/>
    <property type="project" value="InterPro"/>
</dbReference>
<comment type="pathway">
    <text evidence="3 12">Cofactor biosynthesis; riboflavin biosynthesis; 5-amino-6-(D-ribitylamino)uracil from GTP: step 3/4.</text>
</comment>
<dbReference type="PIRSF" id="PIRSF006769">
    <property type="entry name" value="RibD"/>
    <property type="match status" value="1"/>
</dbReference>
<dbReference type="PROSITE" id="PS51747">
    <property type="entry name" value="CYT_DCMP_DEAMINASES_2"/>
    <property type="match status" value="1"/>
</dbReference>
<dbReference type="InterPro" id="IPR024072">
    <property type="entry name" value="DHFR-like_dom_sf"/>
</dbReference>
<dbReference type="AlphaFoldDB" id="A0A931IVL6"/>
<dbReference type="GO" id="GO:0009231">
    <property type="term" value="P:riboflavin biosynthetic process"/>
    <property type="evidence" value="ECO:0007669"/>
    <property type="project" value="UniProtKB-KW"/>
</dbReference>
<evidence type="ECO:0000256" key="1">
    <source>
        <dbReference type="ARBA" id="ARBA00002151"/>
    </source>
</evidence>
<dbReference type="Gene3D" id="3.40.430.10">
    <property type="entry name" value="Dihydrofolate Reductase, subunit A"/>
    <property type="match status" value="1"/>
</dbReference>
<feature type="binding site" evidence="14">
    <location>
        <position position="290"/>
    </location>
    <ligand>
        <name>substrate</name>
    </ligand>
</feature>
<proteinExistence type="inferred from homology"/>
<feature type="binding site" evidence="14">
    <location>
        <position position="194"/>
    </location>
    <ligand>
        <name>NADP(+)</name>
        <dbReference type="ChEBI" id="CHEBI:58349"/>
    </ligand>
</feature>
<keyword evidence="18" id="KW-1185">Reference proteome</keyword>
<evidence type="ECO:0000256" key="6">
    <source>
        <dbReference type="ARBA" id="ARBA00022619"/>
    </source>
</evidence>
<evidence type="ECO:0000256" key="9">
    <source>
        <dbReference type="ARBA" id="ARBA00022857"/>
    </source>
</evidence>
<feature type="binding site" evidence="15">
    <location>
        <position position="45"/>
    </location>
    <ligand>
        <name>Zn(2+)</name>
        <dbReference type="ChEBI" id="CHEBI:29105"/>
        <note>catalytic</note>
    </ligand>
</feature>
<comment type="catalytic activity">
    <reaction evidence="12">
        <text>2,5-diamino-6-hydroxy-4-(5-phosphoribosylamino)-pyrimidine + H2O + H(+) = 5-amino-6-(5-phospho-D-ribosylamino)uracil + NH4(+)</text>
        <dbReference type="Rhea" id="RHEA:21868"/>
        <dbReference type="ChEBI" id="CHEBI:15377"/>
        <dbReference type="ChEBI" id="CHEBI:15378"/>
        <dbReference type="ChEBI" id="CHEBI:28938"/>
        <dbReference type="ChEBI" id="CHEBI:58453"/>
        <dbReference type="ChEBI" id="CHEBI:58614"/>
        <dbReference type="EC" id="3.5.4.26"/>
    </reaction>
</comment>
<dbReference type="Pfam" id="PF00383">
    <property type="entry name" value="dCMP_cyt_deam_1"/>
    <property type="match status" value="1"/>
</dbReference>
<gene>
    <name evidence="17" type="primary">ribD</name>
    <name evidence="17" type="ORF">I7X43_08960</name>
</gene>
<evidence type="ECO:0000256" key="10">
    <source>
        <dbReference type="ARBA" id="ARBA00023002"/>
    </source>
</evidence>
<feature type="binding site" evidence="14">
    <location>
        <position position="198"/>
    </location>
    <ligand>
        <name>NADP(+)</name>
        <dbReference type="ChEBI" id="CHEBI:58349"/>
    </ligand>
</feature>
<evidence type="ECO:0000256" key="15">
    <source>
        <dbReference type="PIRSR" id="PIRSR006769-3"/>
    </source>
</evidence>
<keyword evidence="8 12" id="KW-0862">Zinc</keyword>
<dbReference type="EC" id="1.1.1.193" evidence="12"/>
<keyword evidence="6 12" id="KW-0686">Riboflavin biosynthesis</keyword>
<dbReference type="Pfam" id="PF01872">
    <property type="entry name" value="RibD_C"/>
    <property type="match status" value="1"/>
</dbReference>
<comment type="similarity">
    <text evidence="5 12">In the C-terminal section; belongs to the HTP reductase family.</text>
</comment>
<keyword evidence="11" id="KW-0511">Multifunctional enzyme</keyword>
<feature type="binding site" evidence="15">
    <location>
        <position position="73"/>
    </location>
    <ligand>
        <name>Zn(2+)</name>
        <dbReference type="ChEBI" id="CHEBI:29105"/>
        <note>catalytic</note>
    </ligand>
</feature>
<dbReference type="InterPro" id="IPR050765">
    <property type="entry name" value="Riboflavin_Biosynth_HTPR"/>
</dbReference>
<dbReference type="Gene3D" id="3.40.140.10">
    <property type="entry name" value="Cytidine Deaminase, domain 2"/>
    <property type="match status" value="1"/>
</dbReference>
<feature type="binding site" evidence="14">
    <location>
        <position position="152"/>
    </location>
    <ligand>
        <name>NADP(+)</name>
        <dbReference type="ChEBI" id="CHEBI:58349"/>
    </ligand>
</feature>
<comment type="catalytic activity">
    <reaction evidence="12">
        <text>5-amino-6-(5-phospho-D-ribitylamino)uracil + NADP(+) = 5-amino-6-(5-phospho-D-ribosylamino)uracil + NADPH + H(+)</text>
        <dbReference type="Rhea" id="RHEA:17845"/>
        <dbReference type="ChEBI" id="CHEBI:15378"/>
        <dbReference type="ChEBI" id="CHEBI:57783"/>
        <dbReference type="ChEBI" id="CHEBI:58349"/>
        <dbReference type="ChEBI" id="CHEBI:58421"/>
        <dbReference type="ChEBI" id="CHEBI:58453"/>
        <dbReference type="EC" id="1.1.1.193"/>
    </reaction>
</comment>
<comment type="cofactor">
    <cofactor evidence="12 15">
        <name>Zn(2+)</name>
        <dbReference type="ChEBI" id="CHEBI:29105"/>
    </cofactor>
    <text evidence="12 15">Binds 1 zinc ion.</text>
</comment>
<feature type="binding site" evidence="14">
    <location>
        <position position="202"/>
    </location>
    <ligand>
        <name>substrate</name>
    </ligand>
</feature>
<feature type="binding site" evidence="14">
    <location>
        <position position="168"/>
    </location>
    <ligand>
        <name>NADP(+)</name>
        <dbReference type="ChEBI" id="CHEBI:58349"/>
    </ligand>
</feature>
<dbReference type="GO" id="GO:0008270">
    <property type="term" value="F:zinc ion binding"/>
    <property type="evidence" value="ECO:0007669"/>
    <property type="project" value="InterPro"/>
</dbReference>
<protein>
    <recommendedName>
        <fullName evidence="12">Riboflavin biosynthesis protein RibD</fullName>
    </recommendedName>
    <domain>
        <recommendedName>
            <fullName evidence="12">Diaminohydroxyphosphoribosylaminopyrimidine deaminase</fullName>
            <shortName evidence="12">DRAP deaminase</shortName>
            <ecNumber evidence="12">3.5.4.26</ecNumber>
        </recommendedName>
        <alternativeName>
            <fullName evidence="12">Riboflavin-specific deaminase</fullName>
        </alternativeName>
    </domain>
    <domain>
        <recommendedName>
            <fullName evidence="12">5-amino-6-(5-phosphoribosylamino)uracil reductase</fullName>
            <ecNumber evidence="12">1.1.1.193</ecNumber>
        </recommendedName>
        <alternativeName>
            <fullName evidence="12">HTP reductase</fullName>
        </alternativeName>
    </domain>
</protein>
<evidence type="ECO:0000313" key="17">
    <source>
        <dbReference type="EMBL" id="MBH9552984.1"/>
    </source>
</evidence>
<name>A0A931IVL6_9BURK</name>
<dbReference type="EMBL" id="JAEDAL010000003">
    <property type="protein sequence ID" value="MBH9552984.1"/>
    <property type="molecule type" value="Genomic_DNA"/>
</dbReference>
<evidence type="ECO:0000256" key="4">
    <source>
        <dbReference type="ARBA" id="ARBA00005259"/>
    </source>
</evidence>
<feature type="binding site" evidence="14">
    <location>
        <position position="182"/>
    </location>
    <ligand>
        <name>substrate</name>
    </ligand>
</feature>